<keyword evidence="6" id="KW-0808">Transferase</keyword>
<gene>
    <name evidence="6" type="ORF">NXF25_018208</name>
</gene>
<feature type="compositionally biased region" description="Low complexity" evidence="3">
    <location>
        <begin position="699"/>
        <end position="708"/>
    </location>
</feature>
<evidence type="ECO:0000256" key="1">
    <source>
        <dbReference type="ARBA" id="ARBA00022741"/>
    </source>
</evidence>
<dbReference type="FunFam" id="1.10.510.10:FF:000571">
    <property type="entry name" value="Maternal embryonic leucine zipper kinase"/>
    <property type="match status" value="1"/>
</dbReference>
<accession>A0AAW1APV0</accession>
<dbReference type="InterPro" id="IPR000719">
    <property type="entry name" value="Prot_kinase_dom"/>
</dbReference>
<dbReference type="Pfam" id="PF00069">
    <property type="entry name" value="Pkinase"/>
    <property type="match status" value="1"/>
</dbReference>
<feature type="region of interest" description="Disordered" evidence="3">
    <location>
        <begin position="543"/>
        <end position="652"/>
    </location>
</feature>
<dbReference type="PROSITE" id="PS00108">
    <property type="entry name" value="PROTEIN_KINASE_ST"/>
    <property type="match status" value="1"/>
</dbReference>
<feature type="region of interest" description="Disordered" evidence="3">
    <location>
        <begin position="471"/>
        <end position="525"/>
    </location>
</feature>
<keyword evidence="2" id="KW-0067">ATP-binding</keyword>
<dbReference type="SMART" id="SM00240">
    <property type="entry name" value="FHA"/>
    <property type="match status" value="1"/>
</dbReference>
<feature type="domain" description="Protein kinase" evidence="5">
    <location>
        <begin position="190"/>
        <end position="457"/>
    </location>
</feature>
<dbReference type="PANTHER" id="PTHR24347">
    <property type="entry name" value="SERINE/THREONINE-PROTEIN KINASE"/>
    <property type="match status" value="1"/>
</dbReference>
<evidence type="ECO:0000259" key="4">
    <source>
        <dbReference type="PROSITE" id="PS50006"/>
    </source>
</evidence>
<feature type="region of interest" description="Disordered" evidence="3">
    <location>
        <begin position="695"/>
        <end position="754"/>
    </location>
</feature>
<dbReference type="FunFam" id="3.30.200.20:FF:000255">
    <property type="entry name" value="serine/threonine-protein kinase Chk2 isoform X1"/>
    <property type="match status" value="1"/>
</dbReference>
<dbReference type="SUPFAM" id="SSF56112">
    <property type="entry name" value="Protein kinase-like (PK-like)"/>
    <property type="match status" value="1"/>
</dbReference>
<dbReference type="PROSITE" id="PS50011">
    <property type="entry name" value="PROTEIN_KINASE_DOM"/>
    <property type="match status" value="1"/>
</dbReference>
<dbReference type="Pfam" id="PF00498">
    <property type="entry name" value="FHA"/>
    <property type="match status" value="1"/>
</dbReference>
<dbReference type="CDD" id="cd22666">
    <property type="entry name" value="FHA_CHK2"/>
    <property type="match status" value="1"/>
</dbReference>
<protein>
    <submittedName>
        <fullName evidence="6">Serine/threonine-protein kinase Chk2</fullName>
    </submittedName>
</protein>
<proteinExistence type="predicted"/>
<dbReference type="SMART" id="SM00220">
    <property type="entry name" value="S_TKc"/>
    <property type="match status" value="1"/>
</dbReference>
<evidence type="ECO:0000256" key="2">
    <source>
        <dbReference type="ARBA" id="ARBA00022840"/>
    </source>
</evidence>
<sequence>MSRREPSPPPGGGTQPSQQPSGSSGSSSSGTLSSLETLPAHDLPAIPEDQEEEAAAAEAPRPWGHLFGLARGFPDCVCLKNEYWFGRDPGCDYSFSRLDLARSEAYRQYSKRHFRIFREPGPPGCFVTYLEDQSANGTFVNDRVVGKGRKIPLAHVAKIALSLPHNKVFVFSDLEAGHQLEYPKEMQKKYIVSKTLGSGACGEVKLAFERDTHRKVAIKIIKKSKFMTDGLPEMQDKPFNIETEVGILKRINHPCLIKIIDFFEGKDFYIVLELMEGGELFDKVQRPARLSERTCKLYFYQMLLAVQYLHKHGIIHRDLKLENVLLSSREENCLVKITDFGQSKIVGETSLMQTLCGTPDYLAPEILHFAGTAGYGRSVDCWSLGVILFMCLSSYPPFSKQSARLSLTEQITSGDYYYVEEVWKDVSKDAFDLVQRLLVVDPTRRLKIEEALEHPWLQDEPMRHTFQQILAQTEDMRVKPEPLTSAPPGRKRGEDDYGGGESSRAGRAPFNLGKLRQELGGGGAGPSPAWLACAAQGGSPLQAAVGPEDGAGVGRGPAALKAMQRQEATRRARRRRGGGGEAAGAGEPPLARVSRGAEPARTARARKIGSRPRAREIRPAGTGGCAAAGRRRSPLSGGVEAGAGGPRAGKARGLAALPGSRARAGGGVPSSAWLGRLVCTASPVCARCEAARKRKGFPAEEAPGAGAESRSIQPLRPDPGSPFLGRGCLEPRAPGSGEGDGLPSASAPPPDSLCSLPLPLGRPLARCVYGRPKPPPLAAGAAPPSPTRLPSGGQGLFSERPLLRNLPPARLGGPPWSPEGLLPQKPRRNRSALPFLLIQQKNRVHSYLGSPNTELVEKSLFSPKMTLFESRSLEDKGSSGPTLSKAEFVEKVRQSNQACHAGDYPRAILLYGEALGVDPQNCILYSNRSVAYMKIQQYDRALDDAIKAQLLNPKWPKWPEAGRLCRCFSRPSAEPARRT</sequence>
<dbReference type="AlphaFoldDB" id="A0AAW1APV0"/>
<dbReference type="GO" id="GO:0005524">
    <property type="term" value="F:ATP binding"/>
    <property type="evidence" value="ECO:0007669"/>
    <property type="project" value="UniProtKB-KW"/>
</dbReference>
<dbReference type="GO" id="GO:0004672">
    <property type="term" value="F:protein kinase activity"/>
    <property type="evidence" value="ECO:0007669"/>
    <property type="project" value="InterPro"/>
</dbReference>
<dbReference type="EMBL" id="JAOTOJ010000018">
    <property type="protein sequence ID" value="KAK9391819.1"/>
    <property type="molecule type" value="Genomic_DNA"/>
</dbReference>
<name>A0AAW1APV0_CROAD</name>
<keyword evidence="7" id="KW-1185">Reference proteome</keyword>
<comment type="caution">
    <text evidence="6">The sequence shown here is derived from an EMBL/GenBank/DDBJ whole genome shotgun (WGS) entry which is preliminary data.</text>
</comment>
<dbReference type="InterPro" id="IPR011990">
    <property type="entry name" value="TPR-like_helical_dom_sf"/>
</dbReference>
<keyword evidence="6" id="KW-0418">Kinase</keyword>
<dbReference type="Gene3D" id="3.30.200.20">
    <property type="entry name" value="Phosphorylase Kinase, domain 1"/>
    <property type="match status" value="1"/>
</dbReference>
<dbReference type="InterPro" id="IPR019734">
    <property type="entry name" value="TPR_rpt"/>
</dbReference>
<dbReference type="InterPro" id="IPR011009">
    <property type="entry name" value="Kinase-like_dom_sf"/>
</dbReference>
<reference evidence="6 7" key="1">
    <citation type="journal article" date="2024" name="Proc. Natl. Acad. Sci. U.S.A.">
        <title>The genetic regulatory architecture and epigenomic basis for age-related changes in rattlesnake venom.</title>
        <authorList>
            <person name="Hogan M.P."/>
            <person name="Holding M.L."/>
            <person name="Nystrom G.S."/>
            <person name="Colston T.J."/>
            <person name="Bartlett D.A."/>
            <person name="Mason A.J."/>
            <person name="Ellsworth S.A."/>
            <person name="Rautsaw R.M."/>
            <person name="Lawrence K.C."/>
            <person name="Strickland J.L."/>
            <person name="He B."/>
            <person name="Fraser P."/>
            <person name="Margres M.J."/>
            <person name="Gilbert D.M."/>
            <person name="Gibbs H.L."/>
            <person name="Parkinson C.L."/>
            <person name="Rokyta D.R."/>
        </authorList>
    </citation>
    <scope>NUCLEOTIDE SEQUENCE [LARGE SCALE GENOMIC DNA]</scope>
    <source>
        <strain evidence="6">DRR0105</strain>
    </source>
</reference>
<dbReference type="Proteomes" id="UP001474421">
    <property type="component" value="Unassembled WGS sequence"/>
</dbReference>
<feature type="domain" description="FHA" evidence="4">
    <location>
        <begin position="83"/>
        <end position="145"/>
    </location>
</feature>
<dbReference type="InterPro" id="IPR008984">
    <property type="entry name" value="SMAD_FHA_dom_sf"/>
</dbReference>
<feature type="region of interest" description="Disordered" evidence="3">
    <location>
        <begin position="1"/>
        <end position="42"/>
    </location>
</feature>
<dbReference type="Gene3D" id="1.10.510.10">
    <property type="entry name" value="Transferase(Phosphotransferase) domain 1"/>
    <property type="match status" value="1"/>
</dbReference>
<feature type="compositionally biased region" description="Low complexity" evidence="3">
    <location>
        <begin position="15"/>
        <end position="38"/>
    </location>
</feature>
<feature type="compositionally biased region" description="Basic residues" evidence="3">
    <location>
        <begin position="603"/>
        <end position="612"/>
    </location>
</feature>
<organism evidence="6 7">
    <name type="scientific">Crotalus adamanteus</name>
    <name type="common">Eastern diamondback rattlesnake</name>
    <dbReference type="NCBI Taxonomy" id="8729"/>
    <lineage>
        <taxon>Eukaryota</taxon>
        <taxon>Metazoa</taxon>
        <taxon>Chordata</taxon>
        <taxon>Craniata</taxon>
        <taxon>Vertebrata</taxon>
        <taxon>Euteleostomi</taxon>
        <taxon>Lepidosauria</taxon>
        <taxon>Squamata</taxon>
        <taxon>Bifurcata</taxon>
        <taxon>Unidentata</taxon>
        <taxon>Episquamata</taxon>
        <taxon>Toxicofera</taxon>
        <taxon>Serpentes</taxon>
        <taxon>Colubroidea</taxon>
        <taxon>Viperidae</taxon>
        <taxon>Crotalinae</taxon>
        <taxon>Crotalus</taxon>
    </lineage>
</organism>
<dbReference type="SUPFAM" id="SSF48452">
    <property type="entry name" value="TPR-like"/>
    <property type="match status" value="1"/>
</dbReference>
<dbReference type="InterPro" id="IPR008271">
    <property type="entry name" value="Ser/Thr_kinase_AS"/>
</dbReference>
<evidence type="ECO:0000256" key="3">
    <source>
        <dbReference type="SAM" id="MobiDB-lite"/>
    </source>
</evidence>
<dbReference type="SMART" id="SM00028">
    <property type="entry name" value="TPR"/>
    <property type="match status" value="2"/>
</dbReference>
<dbReference type="SUPFAM" id="SSF49879">
    <property type="entry name" value="SMAD/FHA domain"/>
    <property type="match status" value="1"/>
</dbReference>
<keyword evidence="1" id="KW-0547">Nucleotide-binding</keyword>
<dbReference type="Gene3D" id="2.60.200.20">
    <property type="match status" value="1"/>
</dbReference>
<dbReference type="Gene3D" id="1.25.40.10">
    <property type="entry name" value="Tetratricopeptide repeat domain"/>
    <property type="match status" value="1"/>
</dbReference>
<dbReference type="InterPro" id="IPR000253">
    <property type="entry name" value="FHA_dom"/>
</dbReference>
<dbReference type="PROSITE" id="PS50006">
    <property type="entry name" value="FHA_DOMAIN"/>
    <property type="match status" value="1"/>
</dbReference>
<evidence type="ECO:0000259" key="5">
    <source>
        <dbReference type="PROSITE" id="PS50011"/>
    </source>
</evidence>
<evidence type="ECO:0000313" key="7">
    <source>
        <dbReference type="Proteomes" id="UP001474421"/>
    </source>
</evidence>
<evidence type="ECO:0000313" key="6">
    <source>
        <dbReference type="EMBL" id="KAK9391819.1"/>
    </source>
</evidence>